<feature type="transmembrane region" description="Helical" evidence="2">
    <location>
        <begin position="173"/>
        <end position="197"/>
    </location>
</feature>
<accession>A0A9J6D0B3</accession>
<evidence type="ECO:0000313" key="4">
    <source>
        <dbReference type="Proteomes" id="UP000821866"/>
    </source>
</evidence>
<feature type="compositionally biased region" description="Low complexity" evidence="1">
    <location>
        <begin position="21"/>
        <end position="30"/>
    </location>
</feature>
<proteinExistence type="predicted"/>
<gene>
    <name evidence="3" type="ORF">HPB51_027455</name>
</gene>
<dbReference type="Proteomes" id="UP000821866">
    <property type="component" value="Unassembled WGS sequence"/>
</dbReference>
<feature type="region of interest" description="Disordered" evidence="1">
    <location>
        <begin position="1"/>
        <end position="116"/>
    </location>
</feature>
<sequence length="262" mass="28482">MQPRRQSVASKASGGGRRASSKSSSGSARSSRSRSESQRRSTIEPAVAGRIRAAVGENGTATGATTTEGTRMAPRESLGIRQSALSSKQAANRSSMARLRNSAVDRSRQSTQEDVKYATGERQSVLQALASVRHFPRRDSAGLGHASVFWCAWFHGYYNENKLHRKELILKKALFAGLFLAALAVVVLMLVVLSQWFPRHVTEETTVAPTYPLCETDDCVAHAAALTVKDPKAGTPCFDFGRFVCSAWTKRVGRRGDPDRAV</sequence>
<evidence type="ECO:0000256" key="1">
    <source>
        <dbReference type="SAM" id="MobiDB-lite"/>
    </source>
</evidence>
<reference evidence="3" key="1">
    <citation type="journal article" date="2020" name="Cell">
        <title>Large-Scale Comparative Analyses of Tick Genomes Elucidate Their Genetic Diversity and Vector Capacities.</title>
        <authorList>
            <consortium name="Tick Genome and Microbiome Consortium (TIGMIC)"/>
            <person name="Jia N."/>
            <person name="Wang J."/>
            <person name="Shi W."/>
            <person name="Du L."/>
            <person name="Sun Y."/>
            <person name="Zhan W."/>
            <person name="Jiang J.F."/>
            <person name="Wang Q."/>
            <person name="Zhang B."/>
            <person name="Ji P."/>
            <person name="Bell-Sakyi L."/>
            <person name="Cui X.M."/>
            <person name="Yuan T.T."/>
            <person name="Jiang B.G."/>
            <person name="Yang W.F."/>
            <person name="Lam T.T."/>
            <person name="Chang Q.C."/>
            <person name="Ding S.J."/>
            <person name="Wang X.J."/>
            <person name="Zhu J.G."/>
            <person name="Ruan X.D."/>
            <person name="Zhao L."/>
            <person name="Wei J.T."/>
            <person name="Ye R.Z."/>
            <person name="Que T.C."/>
            <person name="Du C.H."/>
            <person name="Zhou Y.H."/>
            <person name="Cheng J.X."/>
            <person name="Dai P.F."/>
            <person name="Guo W.B."/>
            <person name="Han X.H."/>
            <person name="Huang E.J."/>
            <person name="Li L.F."/>
            <person name="Wei W."/>
            <person name="Gao Y.C."/>
            <person name="Liu J.Z."/>
            <person name="Shao H.Z."/>
            <person name="Wang X."/>
            <person name="Wang C.C."/>
            <person name="Yang T.C."/>
            <person name="Huo Q.B."/>
            <person name="Li W."/>
            <person name="Chen H.Y."/>
            <person name="Chen S.E."/>
            <person name="Zhou L.G."/>
            <person name="Ni X.B."/>
            <person name="Tian J.H."/>
            <person name="Sheng Y."/>
            <person name="Liu T."/>
            <person name="Pan Y.S."/>
            <person name="Xia L.Y."/>
            <person name="Li J."/>
            <person name="Zhao F."/>
            <person name="Cao W.C."/>
        </authorList>
    </citation>
    <scope>NUCLEOTIDE SEQUENCE</scope>
    <source>
        <strain evidence="3">Rmic-2018</strain>
    </source>
</reference>
<name>A0A9J6D0B3_RHIMP</name>
<organism evidence="3 4">
    <name type="scientific">Rhipicephalus microplus</name>
    <name type="common">Cattle tick</name>
    <name type="synonym">Boophilus microplus</name>
    <dbReference type="NCBI Taxonomy" id="6941"/>
    <lineage>
        <taxon>Eukaryota</taxon>
        <taxon>Metazoa</taxon>
        <taxon>Ecdysozoa</taxon>
        <taxon>Arthropoda</taxon>
        <taxon>Chelicerata</taxon>
        <taxon>Arachnida</taxon>
        <taxon>Acari</taxon>
        <taxon>Parasitiformes</taxon>
        <taxon>Ixodida</taxon>
        <taxon>Ixodoidea</taxon>
        <taxon>Ixodidae</taxon>
        <taxon>Rhipicephalinae</taxon>
        <taxon>Rhipicephalus</taxon>
        <taxon>Boophilus</taxon>
    </lineage>
</organism>
<feature type="compositionally biased region" description="Basic and acidic residues" evidence="1">
    <location>
        <begin position="33"/>
        <end position="42"/>
    </location>
</feature>
<comment type="caution">
    <text evidence="3">The sequence shown here is derived from an EMBL/GenBank/DDBJ whole genome shotgun (WGS) entry which is preliminary data.</text>
</comment>
<keyword evidence="2" id="KW-1133">Transmembrane helix</keyword>
<evidence type="ECO:0000256" key="2">
    <source>
        <dbReference type="SAM" id="Phobius"/>
    </source>
</evidence>
<reference evidence="3" key="2">
    <citation type="submission" date="2021-09" db="EMBL/GenBank/DDBJ databases">
        <authorList>
            <person name="Jia N."/>
            <person name="Wang J."/>
            <person name="Shi W."/>
            <person name="Du L."/>
            <person name="Sun Y."/>
            <person name="Zhan W."/>
            <person name="Jiang J."/>
            <person name="Wang Q."/>
            <person name="Zhang B."/>
            <person name="Ji P."/>
            <person name="Sakyi L.B."/>
            <person name="Cui X."/>
            <person name="Yuan T."/>
            <person name="Jiang B."/>
            <person name="Yang W."/>
            <person name="Lam T.T.-Y."/>
            <person name="Chang Q."/>
            <person name="Ding S."/>
            <person name="Wang X."/>
            <person name="Zhu J."/>
            <person name="Ruan X."/>
            <person name="Zhao L."/>
            <person name="Wei J."/>
            <person name="Que T."/>
            <person name="Du C."/>
            <person name="Cheng J."/>
            <person name="Dai P."/>
            <person name="Han X."/>
            <person name="Huang E."/>
            <person name="Gao Y."/>
            <person name="Liu J."/>
            <person name="Shao H."/>
            <person name="Ye R."/>
            <person name="Li L."/>
            <person name="Wei W."/>
            <person name="Wang X."/>
            <person name="Wang C."/>
            <person name="Huo Q."/>
            <person name="Li W."/>
            <person name="Guo W."/>
            <person name="Chen H."/>
            <person name="Chen S."/>
            <person name="Zhou L."/>
            <person name="Zhou L."/>
            <person name="Ni X."/>
            <person name="Tian J."/>
            <person name="Zhou Y."/>
            <person name="Sheng Y."/>
            <person name="Liu T."/>
            <person name="Pan Y."/>
            <person name="Xia L."/>
            <person name="Li J."/>
            <person name="Zhao F."/>
            <person name="Cao W."/>
        </authorList>
    </citation>
    <scope>NUCLEOTIDE SEQUENCE</scope>
    <source>
        <strain evidence="3">Rmic-2018</strain>
        <tissue evidence="3">Larvae</tissue>
    </source>
</reference>
<dbReference type="PROSITE" id="PS51885">
    <property type="entry name" value="NEPRILYSIN"/>
    <property type="match status" value="1"/>
</dbReference>
<dbReference type="AlphaFoldDB" id="A0A9J6D0B3"/>
<dbReference type="EMBL" id="JABSTU010004044">
    <property type="protein sequence ID" value="KAH7964304.1"/>
    <property type="molecule type" value="Genomic_DNA"/>
</dbReference>
<keyword evidence="2" id="KW-0812">Transmembrane</keyword>
<dbReference type="GO" id="GO:0006508">
    <property type="term" value="P:proteolysis"/>
    <property type="evidence" value="ECO:0007669"/>
    <property type="project" value="InterPro"/>
</dbReference>
<feature type="compositionally biased region" description="Basic and acidic residues" evidence="1">
    <location>
        <begin position="103"/>
        <end position="116"/>
    </location>
</feature>
<keyword evidence="4" id="KW-1185">Reference proteome</keyword>
<dbReference type="InterPro" id="IPR000718">
    <property type="entry name" value="Peptidase_M13"/>
</dbReference>
<dbReference type="GO" id="GO:0004222">
    <property type="term" value="F:metalloendopeptidase activity"/>
    <property type="evidence" value="ECO:0007669"/>
    <property type="project" value="InterPro"/>
</dbReference>
<evidence type="ECO:0000313" key="3">
    <source>
        <dbReference type="EMBL" id="KAH7964304.1"/>
    </source>
</evidence>
<keyword evidence="2" id="KW-0472">Membrane</keyword>
<feature type="compositionally biased region" description="Low complexity" evidence="1">
    <location>
        <begin position="53"/>
        <end position="70"/>
    </location>
</feature>
<protein>
    <submittedName>
        <fullName evidence="3">Uncharacterized protein</fullName>
    </submittedName>
</protein>
<feature type="compositionally biased region" description="Polar residues" evidence="1">
    <location>
        <begin position="83"/>
        <end position="95"/>
    </location>
</feature>